<accession>A0A9D3STR9</accession>
<organism evidence="1 2">
    <name type="scientific">Hemibagrus wyckioides</name>
    <dbReference type="NCBI Taxonomy" id="337641"/>
    <lineage>
        <taxon>Eukaryota</taxon>
        <taxon>Metazoa</taxon>
        <taxon>Chordata</taxon>
        <taxon>Craniata</taxon>
        <taxon>Vertebrata</taxon>
        <taxon>Euteleostomi</taxon>
        <taxon>Actinopterygii</taxon>
        <taxon>Neopterygii</taxon>
        <taxon>Teleostei</taxon>
        <taxon>Ostariophysi</taxon>
        <taxon>Siluriformes</taxon>
        <taxon>Bagridae</taxon>
        <taxon>Hemibagrus</taxon>
    </lineage>
</organism>
<evidence type="ECO:0000313" key="1">
    <source>
        <dbReference type="EMBL" id="KAG7336412.1"/>
    </source>
</evidence>
<proteinExistence type="predicted"/>
<evidence type="ECO:0000313" key="2">
    <source>
        <dbReference type="Proteomes" id="UP000824219"/>
    </source>
</evidence>
<dbReference type="EMBL" id="JAHKSW010000001">
    <property type="protein sequence ID" value="KAG7336412.1"/>
    <property type="molecule type" value="Genomic_DNA"/>
</dbReference>
<reference evidence="1 2" key="1">
    <citation type="submission" date="2021-06" db="EMBL/GenBank/DDBJ databases">
        <title>Chromosome-level genome assembly of the red-tail catfish (Hemibagrus wyckioides).</title>
        <authorList>
            <person name="Shao F."/>
        </authorList>
    </citation>
    <scope>NUCLEOTIDE SEQUENCE [LARGE SCALE GENOMIC DNA]</scope>
    <source>
        <strain evidence="1">EC202008001</strain>
        <tissue evidence="1">Blood</tissue>
    </source>
</reference>
<dbReference type="Proteomes" id="UP000824219">
    <property type="component" value="Linkage Group LG01"/>
</dbReference>
<keyword evidence="2" id="KW-1185">Reference proteome</keyword>
<comment type="caution">
    <text evidence="1">The sequence shown here is derived from an EMBL/GenBank/DDBJ whole genome shotgun (WGS) entry which is preliminary data.</text>
</comment>
<name>A0A9D3STR9_9TELE</name>
<gene>
    <name evidence="1" type="ORF">KOW79_001105</name>
</gene>
<sequence>MLRDVVQRDELTLGIAASGAIRSSRGSVLTFYSEGNRYVIQDQTDNVDGYEKEEQCMFVCFDSNSLDRRVGAAENQHRKNPKLWMGTQSLACGSLRTEVQEEFDGLSLLLMRRFETKPVGSNGQAVRDERR</sequence>
<dbReference type="AlphaFoldDB" id="A0A9D3STR9"/>
<protein>
    <submittedName>
        <fullName evidence="1">Uncharacterized protein</fullName>
    </submittedName>
</protein>